<sequence>MLLGVFGTISMSYIYLISAFGTYIIPTIFTSGAGGSNGLAFDDSQTGLIGIGAMIALIGLIYAIPKNREDSFITIAIYGTGVGTMAAMFGLGYLMEFNETFYGFGSPTGGIGYQYDLAFTNGHLMYAFFFLPLMAGILLSLLFVKFQDKRMKTVISGFTIAGTVIGFEGLTAYLLTLNPWIEIMGTIIFVITILLISYSLFLNEKNRELGTVEDHNLPLD</sequence>
<organism evidence="2">
    <name type="scientific">mine drainage metagenome</name>
    <dbReference type="NCBI Taxonomy" id="410659"/>
    <lineage>
        <taxon>unclassified sequences</taxon>
        <taxon>metagenomes</taxon>
        <taxon>ecological metagenomes</taxon>
    </lineage>
</organism>
<reference evidence="2" key="2">
    <citation type="journal article" date="2014" name="ISME J.">
        <title>Microbial stratification in low pH oxic and suboxic macroscopic growths along an acid mine drainage.</title>
        <authorList>
            <person name="Mendez-Garcia C."/>
            <person name="Mesa V."/>
            <person name="Sprenger R.R."/>
            <person name="Richter M."/>
            <person name="Diez M.S."/>
            <person name="Solano J."/>
            <person name="Bargiela R."/>
            <person name="Golyshina O.V."/>
            <person name="Manteca A."/>
            <person name="Ramos J.L."/>
            <person name="Gallego J.R."/>
            <person name="Llorente I."/>
            <person name="Martins Dos Santos V.A."/>
            <person name="Jensen O.N."/>
            <person name="Pelaez A.I."/>
            <person name="Sanchez J."/>
            <person name="Ferrer M."/>
        </authorList>
    </citation>
    <scope>NUCLEOTIDE SEQUENCE</scope>
</reference>
<reference evidence="2" key="1">
    <citation type="submission" date="2013-08" db="EMBL/GenBank/DDBJ databases">
        <authorList>
            <person name="Mendez C."/>
            <person name="Richter M."/>
            <person name="Ferrer M."/>
            <person name="Sanchez J."/>
        </authorList>
    </citation>
    <scope>NUCLEOTIDE SEQUENCE</scope>
</reference>
<proteinExistence type="predicted"/>
<keyword evidence="1" id="KW-1133">Transmembrane helix</keyword>
<gene>
    <name evidence="2" type="ORF">B1A_09844</name>
</gene>
<feature type="transmembrane region" description="Helical" evidence="1">
    <location>
        <begin position="124"/>
        <end position="143"/>
    </location>
</feature>
<keyword evidence="1" id="KW-0472">Membrane</keyword>
<feature type="transmembrane region" description="Helical" evidence="1">
    <location>
        <begin position="155"/>
        <end position="174"/>
    </location>
</feature>
<evidence type="ECO:0000256" key="1">
    <source>
        <dbReference type="SAM" id="Phobius"/>
    </source>
</evidence>
<accession>T1C704</accession>
<evidence type="ECO:0000313" key="2">
    <source>
        <dbReference type="EMBL" id="EQD61069.1"/>
    </source>
</evidence>
<feature type="transmembrane region" description="Helical" evidence="1">
    <location>
        <begin position="46"/>
        <end position="65"/>
    </location>
</feature>
<feature type="transmembrane region" description="Helical" evidence="1">
    <location>
        <begin position="72"/>
        <end position="95"/>
    </location>
</feature>
<dbReference type="EMBL" id="AUZX01007008">
    <property type="protein sequence ID" value="EQD61069.1"/>
    <property type="molecule type" value="Genomic_DNA"/>
</dbReference>
<name>T1C704_9ZZZZ</name>
<comment type="caution">
    <text evidence="2">The sequence shown here is derived from an EMBL/GenBank/DDBJ whole genome shotgun (WGS) entry which is preliminary data.</text>
</comment>
<protein>
    <submittedName>
        <fullName evidence="2">Uncharacterized protein</fullName>
    </submittedName>
</protein>
<keyword evidence="1" id="KW-0812">Transmembrane</keyword>
<feature type="transmembrane region" description="Helical" evidence="1">
    <location>
        <begin position="180"/>
        <end position="201"/>
    </location>
</feature>
<dbReference type="AlphaFoldDB" id="T1C704"/>
<feature type="transmembrane region" description="Helical" evidence="1">
    <location>
        <begin position="12"/>
        <end position="34"/>
    </location>
</feature>